<reference evidence="8 9" key="1">
    <citation type="submission" date="2020-12" db="EMBL/GenBank/DDBJ databases">
        <title>FDA dAtabase for Regulatory Grade micrObial Sequences (FDA-ARGOS): Supporting development and validation of Infectious Disease Dx tests.</title>
        <authorList>
            <person name="Sproer C."/>
            <person name="Gronow S."/>
            <person name="Severitt S."/>
            <person name="Schroder I."/>
            <person name="Tallon L."/>
            <person name="Sadzewicz L."/>
            <person name="Zhao X."/>
            <person name="Boylan J."/>
            <person name="Ott S."/>
            <person name="Bowen H."/>
            <person name="Vavikolanu K."/>
            <person name="Mehta A."/>
            <person name="Aluvathingal J."/>
            <person name="Nadendla S."/>
            <person name="Lowell S."/>
            <person name="Myers T."/>
            <person name="Yan Y."/>
            <person name="Sichtig H."/>
        </authorList>
    </citation>
    <scope>NUCLEOTIDE SEQUENCE [LARGE SCALE GENOMIC DNA]</scope>
    <source>
        <strain evidence="8 9">FDAARGOS_1053</strain>
    </source>
</reference>
<name>A0A7T4JW83_9CORY</name>
<dbReference type="EMBL" id="CP066007">
    <property type="protein sequence ID" value="QQB47656.1"/>
    <property type="molecule type" value="Genomic_DNA"/>
</dbReference>
<proteinExistence type="inferred from homology"/>
<dbReference type="InterPro" id="IPR012933">
    <property type="entry name" value="HicA_mRNA_interferase"/>
</dbReference>
<evidence type="ECO:0000256" key="5">
    <source>
        <dbReference type="ARBA" id="ARBA00022801"/>
    </source>
</evidence>
<dbReference type="RefSeq" id="WP_084036199.1">
    <property type="nucleotide sequence ID" value="NZ_CP066007.1"/>
</dbReference>
<keyword evidence="4" id="KW-0255">Endonuclease</keyword>
<dbReference type="OrthoDB" id="5121861at2"/>
<protein>
    <submittedName>
        <fullName evidence="8">Type II toxin-antitoxin system HicA family toxin</fullName>
    </submittedName>
</protein>
<evidence type="ECO:0000256" key="2">
    <source>
        <dbReference type="ARBA" id="ARBA00022649"/>
    </source>
</evidence>
<dbReference type="Gene3D" id="3.30.920.30">
    <property type="entry name" value="Hypothetical protein"/>
    <property type="match status" value="1"/>
</dbReference>
<keyword evidence="3" id="KW-0540">Nuclease</keyword>
<keyword evidence="2" id="KW-1277">Toxin-antitoxin system</keyword>
<evidence type="ECO:0000256" key="7">
    <source>
        <dbReference type="ARBA" id="ARBA00023016"/>
    </source>
</evidence>
<organism evidence="8 9">
    <name type="scientific">Corynebacterium glucuronolyticum</name>
    <dbReference type="NCBI Taxonomy" id="39791"/>
    <lineage>
        <taxon>Bacteria</taxon>
        <taxon>Bacillati</taxon>
        <taxon>Actinomycetota</taxon>
        <taxon>Actinomycetes</taxon>
        <taxon>Mycobacteriales</taxon>
        <taxon>Corynebacteriaceae</taxon>
        <taxon>Corynebacterium</taxon>
    </lineage>
</organism>
<keyword evidence="6" id="KW-0694">RNA-binding</keyword>
<dbReference type="GO" id="GO:0004519">
    <property type="term" value="F:endonuclease activity"/>
    <property type="evidence" value="ECO:0007669"/>
    <property type="project" value="UniProtKB-KW"/>
</dbReference>
<sequence length="56" mass="6382">MIRQRGSHQRWKASRDGITAYTTVAMPGMRSGDIPQGTLRQIEQQMEPVLGKGWLR</sequence>
<evidence type="ECO:0000256" key="6">
    <source>
        <dbReference type="ARBA" id="ARBA00022884"/>
    </source>
</evidence>
<keyword evidence="7" id="KW-0346">Stress response</keyword>
<gene>
    <name evidence="8" type="ORF">I6I10_03270</name>
</gene>
<comment type="similarity">
    <text evidence="1">Belongs to the HicA mRNA interferase family.</text>
</comment>
<dbReference type="SUPFAM" id="SSF54786">
    <property type="entry name" value="YcfA/nrd intein domain"/>
    <property type="match status" value="1"/>
</dbReference>
<evidence type="ECO:0000256" key="1">
    <source>
        <dbReference type="ARBA" id="ARBA00006620"/>
    </source>
</evidence>
<dbReference type="Pfam" id="PF07927">
    <property type="entry name" value="HicA_toxin"/>
    <property type="match status" value="1"/>
</dbReference>
<dbReference type="Proteomes" id="UP000596145">
    <property type="component" value="Chromosome"/>
</dbReference>
<evidence type="ECO:0000256" key="4">
    <source>
        <dbReference type="ARBA" id="ARBA00022759"/>
    </source>
</evidence>
<accession>A0A7T4JW83</accession>
<dbReference type="AlphaFoldDB" id="A0A7T4JW83"/>
<dbReference type="GO" id="GO:0003729">
    <property type="term" value="F:mRNA binding"/>
    <property type="evidence" value="ECO:0007669"/>
    <property type="project" value="InterPro"/>
</dbReference>
<evidence type="ECO:0000313" key="8">
    <source>
        <dbReference type="EMBL" id="QQB47656.1"/>
    </source>
</evidence>
<evidence type="ECO:0000256" key="3">
    <source>
        <dbReference type="ARBA" id="ARBA00022722"/>
    </source>
</evidence>
<evidence type="ECO:0000313" key="9">
    <source>
        <dbReference type="Proteomes" id="UP000596145"/>
    </source>
</evidence>
<dbReference type="InterPro" id="IPR038570">
    <property type="entry name" value="HicA_sf"/>
</dbReference>
<keyword evidence="5" id="KW-0378">Hydrolase</keyword>
<dbReference type="GO" id="GO:0016787">
    <property type="term" value="F:hydrolase activity"/>
    <property type="evidence" value="ECO:0007669"/>
    <property type="project" value="UniProtKB-KW"/>
</dbReference>